<sequence length="57" mass="6674">MGSFPVQGDIKDLIGFFIRIVFFQEAKSRRKTQLFLVWLDREEAPFSTGQKKVELPK</sequence>
<organism evidence="1">
    <name type="scientific">marine metagenome</name>
    <dbReference type="NCBI Taxonomy" id="408172"/>
    <lineage>
        <taxon>unclassified sequences</taxon>
        <taxon>metagenomes</taxon>
        <taxon>ecological metagenomes</taxon>
    </lineage>
</organism>
<evidence type="ECO:0000313" key="1">
    <source>
        <dbReference type="EMBL" id="SVA53157.1"/>
    </source>
</evidence>
<accession>A0A381WMF9</accession>
<gene>
    <name evidence="1" type="ORF">METZ01_LOCUS106011</name>
</gene>
<proteinExistence type="predicted"/>
<dbReference type="EMBL" id="UINC01012133">
    <property type="protein sequence ID" value="SVA53157.1"/>
    <property type="molecule type" value="Genomic_DNA"/>
</dbReference>
<name>A0A381WMF9_9ZZZZ</name>
<protein>
    <submittedName>
        <fullName evidence="1">Uncharacterized protein</fullName>
    </submittedName>
</protein>
<reference evidence="1" key="1">
    <citation type="submission" date="2018-05" db="EMBL/GenBank/DDBJ databases">
        <authorList>
            <person name="Lanie J.A."/>
            <person name="Ng W.-L."/>
            <person name="Kazmierczak K.M."/>
            <person name="Andrzejewski T.M."/>
            <person name="Davidsen T.M."/>
            <person name="Wayne K.J."/>
            <person name="Tettelin H."/>
            <person name="Glass J.I."/>
            <person name="Rusch D."/>
            <person name="Podicherti R."/>
            <person name="Tsui H.-C.T."/>
            <person name="Winkler M.E."/>
        </authorList>
    </citation>
    <scope>NUCLEOTIDE SEQUENCE</scope>
</reference>
<dbReference type="AlphaFoldDB" id="A0A381WMF9"/>